<dbReference type="Pfam" id="PF01940">
    <property type="entry name" value="DUF92"/>
    <property type="match status" value="1"/>
</dbReference>
<dbReference type="EMBL" id="VSDO01000001">
    <property type="protein sequence ID" value="TYA14856.1"/>
    <property type="molecule type" value="Genomic_DNA"/>
</dbReference>
<name>A0A5D0CY22_9BACL</name>
<sequence length="278" mass="29135">MTDWIVGALCALLVSGAAYRKQSLSLSGMIAAAVMGTVYYAAGNLFWFGLLLIFFITSTAFSKFRGDRKRELEKSYAKTGRRDAGQVFANGGIGMLACIGNALWPNPVWAWFFVGSMAAVTADTWATEWGGLSKTPPRSVLTWKPLPAGTSGGVSRLGSFAALVGALLIGAAAQVLLDLTAGGSGSNGTAAYFASLWRWTVIGGVAGFTGAFADSLLGATLQRMQRCPKCGKSVEVDTHCGTATLPLRGLRWMNNDAVNILSALAAGFIAWGLGVMLT</sequence>
<accession>A0A5D0CY22</accession>
<keyword evidence="5 6" id="KW-0472">Membrane</keyword>
<keyword evidence="8" id="KW-1185">Reference proteome</keyword>
<dbReference type="GO" id="GO:0016020">
    <property type="term" value="C:membrane"/>
    <property type="evidence" value="ECO:0007669"/>
    <property type="project" value="UniProtKB-SubCell"/>
</dbReference>
<feature type="transmembrane region" description="Helical" evidence="6">
    <location>
        <begin position="85"/>
        <end position="104"/>
    </location>
</feature>
<keyword evidence="4 6" id="KW-1133">Transmembrane helix</keyword>
<evidence type="ECO:0000313" key="7">
    <source>
        <dbReference type="EMBL" id="TYA14856.1"/>
    </source>
</evidence>
<comment type="similarity">
    <text evidence="2">Belongs to the TMEM19 family.</text>
</comment>
<dbReference type="PANTHER" id="PTHR13353">
    <property type="entry name" value="TRANSMEMBRANE PROTEIN 19"/>
    <property type="match status" value="1"/>
</dbReference>
<dbReference type="Proteomes" id="UP000325218">
    <property type="component" value="Unassembled WGS sequence"/>
</dbReference>
<evidence type="ECO:0000256" key="1">
    <source>
        <dbReference type="ARBA" id="ARBA00004141"/>
    </source>
</evidence>
<feature type="transmembrane region" description="Helical" evidence="6">
    <location>
        <begin position="196"/>
        <end position="219"/>
    </location>
</feature>
<keyword evidence="3 6" id="KW-0812">Transmembrane</keyword>
<comment type="subcellular location">
    <subcellularLocation>
        <location evidence="1">Membrane</location>
        <topology evidence="1">Multi-pass membrane protein</topology>
    </subcellularLocation>
</comment>
<evidence type="ECO:0000256" key="4">
    <source>
        <dbReference type="ARBA" id="ARBA00022989"/>
    </source>
</evidence>
<protein>
    <submittedName>
        <fullName evidence="7">DUF92 domain-containing protein</fullName>
    </submittedName>
</protein>
<proteinExistence type="inferred from homology"/>
<feature type="transmembrane region" description="Helical" evidence="6">
    <location>
        <begin position="44"/>
        <end position="64"/>
    </location>
</feature>
<feature type="transmembrane region" description="Helical" evidence="6">
    <location>
        <begin position="257"/>
        <end position="277"/>
    </location>
</feature>
<evidence type="ECO:0000313" key="8">
    <source>
        <dbReference type="Proteomes" id="UP000325218"/>
    </source>
</evidence>
<gene>
    <name evidence="7" type="ORF">FRY98_04095</name>
</gene>
<organism evidence="7 8">
    <name type="scientific">Paenibacillus faecis</name>
    <dbReference type="NCBI Taxonomy" id="862114"/>
    <lineage>
        <taxon>Bacteria</taxon>
        <taxon>Bacillati</taxon>
        <taxon>Bacillota</taxon>
        <taxon>Bacilli</taxon>
        <taxon>Bacillales</taxon>
        <taxon>Paenibacillaceae</taxon>
        <taxon>Paenibacillus</taxon>
    </lineage>
</organism>
<evidence type="ECO:0000256" key="2">
    <source>
        <dbReference type="ARBA" id="ARBA00009012"/>
    </source>
</evidence>
<evidence type="ECO:0000256" key="6">
    <source>
        <dbReference type="SAM" id="Phobius"/>
    </source>
</evidence>
<evidence type="ECO:0000256" key="3">
    <source>
        <dbReference type="ARBA" id="ARBA00022692"/>
    </source>
</evidence>
<evidence type="ECO:0000256" key="5">
    <source>
        <dbReference type="ARBA" id="ARBA00023136"/>
    </source>
</evidence>
<dbReference type="InterPro" id="IPR002794">
    <property type="entry name" value="DUF92_TMEM19"/>
</dbReference>
<dbReference type="OrthoDB" id="9808500at2"/>
<dbReference type="PANTHER" id="PTHR13353:SF5">
    <property type="entry name" value="TRANSMEMBRANE PROTEIN 19"/>
    <property type="match status" value="1"/>
</dbReference>
<comment type="caution">
    <text evidence="7">The sequence shown here is derived from an EMBL/GenBank/DDBJ whole genome shotgun (WGS) entry which is preliminary data.</text>
</comment>
<feature type="transmembrane region" description="Helical" evidence="6">
    <location>
        <begin position="153"/>
        <end position="176"/>
    </location>
</feature>
<dbReference type="RefSeq" id="WP_148450449.1">
    <property type="nucleotide sequence ID" value="NZ_VSDO01000001.1"/>
</dbReference>
<reference evidence="7 8" key="1">
    <citation type="submission" date="2019-08" db="EMBL/GenBank/DDBJ databases">
        <title>Genome sequencing of Paenibacillus faecis DSM 23593(T).</title>
        <authorList>
            <person name="Kook J.-K."/>
            <person name="Park S.-N."/>
            <person name="Lim Y.K."/>
        </authorList>
    </citation>
    <scope>NUCLEOTIDE SEQUENCE [LARGE SCALE GENOMIC DNA]</scope>
    <source>
        <strain evidence="7 8">DSM 23593</strain>
    </source>
</reference>
<dbReference type="AlphaFoldDB" id="A0A5D0CY22"/>